<dbReference type="Proteomes" id="UP001165460">
    <property type="component" value="Unassembled WGS sequence"/>
</dbReference>
<feature type="domain" description="YhcG N-terminal" evidence="1">
    <location>
        <begin position="17"/>
        <end position="143"/>
    </location>
</feature>
<dbReference type="Pfam" id="PF17761">
    <property type="entry name" value="DUF1016_N"/>
    <property type="match status" value="1"/>
</dbReference>
<dbReference type="EMBL" id="JALGBH010000002">
    <property type="protein sequence ID" value="MCJ0743703.1"/>
    <property type="molecule type" value="Genomic_DNA"/>
</dbReference>
<gene>
    <name evidence="2" type="ORF">MMF97_13355</name>
</gene>
<keyword evidence="3" id="KW-1185">Reference proteome</keyword>
<dbReference type="PANTHER" id="PTHR30547:SF5">
    <property type="entry name" value="NUCLEASE YHCG-RELATED"/>
    <property type="match status" value="1"/>
</dbReference>
<evidence type="ECO:0000313" key="2">
    <source>
        <dbReference type="EMBL" id="MCJ0743703.1"/>
    </source>
</evidence>
<sequence>MENKIKDDYSSFRIDIIGEAIRSQQFDMLNVAKEGMLQLFWNTGKLINEATALQDQNFVKELASVLEVKYGRYFSLPALAQMQEFARICPPEEILLSICHNVGWKHIPVLNKLAKPSEWVYYAELVFKYQINPSELEEEIKQKDLTKNSSMSARRFDKALMERYRQVFDLDQFFKNDKHSIFRNLFELKAIEDTLTGTELVDQTMHMIDLEVDKFRKVGNTVINAIGNYTWGHIGENIASARVALAGETSLETILKSISERLNGNISTQWLEQQLKIYERVKAGPSTNSENNTQVIKEGNVTTTVISTAIGEDFNTAPNIYKNPDIMYFLEQA</sequence>
<name>A0ABS9ZZH6_9SPHI</name>
<proteinExistence type="predicted"/>
<dbReference type="RefSeq" id="WP_243362983.1">
    <property type="nucleotide sequence ID" value="NZ_JALGBH010000002.1"/>
</dbReference>
<reference evidence="2" key="1">
    <citation type="submission" date="2022-03" db="EMBL/GenBank/DDBJ databases">
        <authorList>
            <person name="Woo C.Y."/>
        </authorList>
    </citation>
    <scope>NUCLEOTIDE SEQUENCE</scope>
    <source>
        <strain evidence="2">CYS-01</strain>
    </source>
</reference>
<organism evidence="2 3">
    <name type="scientific">Pedobacter montanisoli</name>
    <dbReference type="NCBI Taxonomy" id="2923277"/>
    <lineage>
        <taxon>Bacteria</taxon>
        <taxon>Pseudomonadati</taxon>
        <taxon>Bacteroidota</taxon>
        <taxon>Sphingobacteriia</taxon>
        <taxon>Sphingobacteriales</taxon>
        <taxon>Sphingobacteriaceae</taxon>
        <taxon>Pedobacter</taxon>
    </lineage>
</organism>
<accession>A0ABS9ZZH6</accession>
<dbReference type="PANTHER" id="PTHR30547">
    <property type="entry name" value="UNCHARACTERIZED PROTEIN YHCG-RELATED"/>
    <property type="match status" value="1"/>
</dbReference>
<dbReference type="InterPro" id="IPR053148">
    <property type="entry name" value="PD-DEXK-like_domain"/>
</dbReference>
<dbReference type="InterPro" id="IPR041527">
    <property type="entry name" value="YhcG_N"/>
</dbReference>
<protein>
    <submittedName>
        <fullName evidence="2">DUF1016 N-terminal domain-containing protein</fullName>
    </submittedName>
</protein>
<evidence type="ECO:0000259" key="1">
    <source>
        <dbReference type="Pfam" id="PF17761"/>
    </source>
</evidence>
<evidence type="ECO:0000313" key="3">
    <source>
        <dbReference type="Proteomes" id="UP001165460"/>
    </source>
</evidence>
<comment type="caution">
    <text evidence="2">The sequence shown here is derived from an EMBL/GenBank/DDBJ whole genome shotgun (WGS) entry which is preliminary data.</text>
</comment>